<dbReference type="AlphaFoldDB" id="A0A084XXD5"/>
<protein>
    <submittedName>
        <fullName evidence="1">Uncharacterized protein</fullName>
    </submittedName>
</protein>
<gene>
    <name evidence="1" type="ORF">CAPSK01_003492</name>
</gene>
<evidence type="ECO:0000313" key="1">
    <source>
        <dbReference type="EMBL" id="KFB67129.1"/>
    </source>
</evidence>
<dbReference type="EMBL" id="JDSS02000032">
    <property type="protein sequence ID" value="KFB67129.1"/>
    <property type="molecule type" value="Genomic_DNA"/>
</dbReference>
<name>A0A084XXD5_9PROT</name>
<dbReference type="Proteomes" id="UP000019812">
    <property type="component" value="Unassembled WGS sequence"/>
</dbReference>
<evidence type="ECO:0000313" key="2">
    <source>
        <dbReference type="Proteomes" id="UP000019812"/>
    </source>
</evidence>
<sequence length="113" mass="12043">MQGSGFRGFLRIGRNCRKGSGARHPEKVGDKTQLQQEVPILLAVQRLIEAAAIVHVVHQAKIEQYGLQRDIGTAQKADRVAVDAPACLAVIDLPLLAAGISGAAGRLFAQRGH</sequence>
<proteinExistence type="predicted"/>
<reference evidence="1 2" key="1">
    <citation type="submission" date="2014-07" db="EMBL/GenBank/DDBJ databases">
        <title>Expanding our view of genomic diversity in Candidatus Accumulibacter clades.</title>
        <authorList>
            <person name="Skennerton C.T."/>
            <person name="Barr J.J."/>
            <person name="Slater F.R."/>
            <person name="Bond P.L."/>
            <person name="Tyson G.W."/>
        </authorList>
    </citation>
    <scope>NUCLEOTIDE SEQUENCE [LARGE SCALE GENOMIC DNA]</scope>
    <source>
        <strain evidence="2">SK-01</strain>
    </source>
</reference>
<accession>A0A084XXD5</accession>
<comment type="caution">
    <text evidence="1">The sequence shown here is derived from an EMBL/GenBank/DDBJ whole genome shotgun (WGS) entry which is preliminary data.</text>
</comment>
<organism evidence="1 2">
    <name type="scientific">Candidatus Accumulibacter vicinus</name>
    <dbReference type="NCBI Taxonomy" id="2954382"/>
    <lineage>
        <taxon>Bacteria</taxon>
        <taxon>Pseudomonadati</taxon>
        <taxon>Pseudomonadota</taxon>
        <taxon>Betaproteobacteria</taxon>
        <taxon>Candidatus Accumulibacter</taxon>
    </lineage>
</organism>